<comment type="caution">
    <text evidence="1">The sequence shown here is derived from an EMBL/GenBank/DDBJ whole genome shotgun (WGS) entry which is preliminary data.</text>
</comment>
<sequence>MMICIDEVREMCREALERGEDDAVENGRGFVVASVIREILESVKNEGGKN</sequence>
<dbReference type="RefSeq" id="WP_166670077.1">
    <property type="nucleotide sequence ID" value="NZ_SORI01000008.1"/>
</dbReference>
<name>A0A4R8M5G1_9BACT</name>
<proteinExistence type="predicted"/>
<protein>
    <submittedName>
        <fullName evidence="1">Uncharacterized protein</fullName>
    </submittedName>
</protein>
<keyword evidence="2" id="KW-1185">Reference proteome</keyword>
<dbReference type="EMBL" id="SORI01000008">
    <property type="protein sequence ID" value="TDY60540.1"/>
    <property type="molecule type" value="Genomic_DNA"/>
</dbReference>
<evidence type="ECO:0000313" key="2">
    <source>
        <dbReference type="Proteomes" id="UP000295066"/>
    </source>
</evidence>
<organism evidence="1 2">
    <name type="scientific">Aminivibrio pyruvatiphilus</name>
    <dbReference type="NCBI Taxonomy" id="1005740"/>
    <lineage>
        <taxon>Bacteria</taxon>
        <taxon>Thermotogati</taxon>
        <taxon>Synergistota</taxon>
        <taxon>Synergistia</taxon>
        <taxon>Synergistales</taxon>
        <taxon>Aminobacteriaceae</taxon>
        <taxon>Aminivibrio</taxon>
    </lineage>
</organism>
<accession>A0A4R8M5G1</accession>
<dbReference type="AlphaFoldDB" id="A0A4R8M5G1"/>
<gene>
    <name evidence="1" type="ORF">C8D99_10889</name>
</gene>
<dbReference type="Proteomes" id="UP000295066">
    <property type="component" value="Unassembled WGS sequence"/>
</dbReference>
<reference evidence="1 2" key="1">
    <citation type="submission" date="2019-03" db="EMBL/GenBank/DDBJ databases">
        <title>Genomic Encyclopedia of Type Strains, Phase IV (KMG-IV): sequencing the most valuable type-strain genomes for metagenomic binning, comparative biology and taxonomic classification.</title>
        <authorList>
            <person name="Goeker M."/>
        </authorList>
    </citation>
    <scope>NUCLEOTIDE SEQUENCE [LARGE SCALE GENOMIC DNA]</scope>
    <source>
        <strain evidence="1 2">DSM 25964</strain>
    </source>
</reference>
<evidence type="ECO:0000313" key="1">
    <source>
        <dbReference type="EMBL" id="TDY60540.1"/>
    </source>
</evidence>